<dbReference type="AlphaFoldDB" id="A0A955LJF6"/>
<feature type="binding site" evidence="5">
    <location>
        <position position="124"/>
    </location>
    <ligand>
        <name>ATP</name>
        <dbReference type="ChEBI" id="CHEBI:30616"/>
    </ligand>
</feature>
<feature type="binding site" evidence="5">
    <location>
        <position position="170"/>
    </location>
    <ligand>
        <name>ATP</name>
        <dbReference type="ChEBI" id="CHEBI:30616"/>
    </ligand>
</feature>
<feature type="binding site" evidence="5">
    <location>
        <begin position="57"/>
        <end position="59"/>
    </location>
    <ligand>
        <name>AMP</name>
        <dbReference type="ChEBI" id="CHEBI:456215"/>
    </ligand>
</feature>
<gene>
    <name evidence="5" type="primary">adk</name>
    <name evidence="8" type="ORF">KC614_00810</name>
</gene>
<name>A0A955LJF6_UNCKA</name>
<comment type="catalytic activity">
    <reaction evidence="5 7">
        <text>AMP + ATP = 2 ADP</text>
        <dbReference type="Rhea" id="RHEA:12973"/>
        <dbReference type="ChEBI" id="CHEBI:30616"/>
        <dbReference type="ChEBI" id="CHEBI:456215"/>
        <dbReference type="ChEBI" id="CHEBI:456216"/>
        <dbReference type="EC" id="2.7.4.3"/>
    </reaction>
</comment>
<comment type="caution">
    <text evidence="8">The sequence shown here is derived from an EMBL/GenBank/DDBJ whole genome shotgun (WGS) entry which is preliminary data.</text>
</comment>
<organism evidence="8 9">
    <name type="scientific">candidate division WWE3 bacterium</name>
    <dbReference type="NCBI Taxonomy" id="2053526"/>
    <lineage>
        <taxon>Bacteria</taxon>
        <taxon>Katanobacteria</taxon>
    </lineage>
</organism>
<dbReference type="InterPro" id="IPR033690">
    <property type="entry name" value="Adenylat_kinase_CS"/>
</dbReference>
<evidence type="ECO:0000256" key="4">
    <source>
        <dbReference type="ARBA" id="ARBA00022777"/>
    </source>
</evidence>
<evidence type="ECO:0000313" key="8">
    <source>
        <dbReference type="EMBL" id="MCA9391730.1"/>
    </source>
</evidence>
<dbReference type="GO" id="GO:0005737">
    <property type="term" value="C:cytoplasm"/>
    <property type="evidence" value="ECO:0007669"/>
    <property type="project" value="UniProtKB-SubCell"/>
</dbReference>
<comment type="similarity">
    <text evidence="5 6">Belongs to the adenylate kinase family.</text>
</comment>
<evidence type="ECO:0000256" key="3">
    <source>
        <dbReference type="ARBA" id="ARBA00022741"/>
    </source>
</evidence>
<evidence type="ECO:0000313" key="9">
    <source>
        <dbReference type="Proteomes" id="UP000751518"/>
    </source>
</evidence>
<dbReference type="InterPro" id="IPR000850">
    <property type="entry name" value="Adenylat/UMP-CMP_kin"/>
</dbReference>
<keyword evidence="3 5" id="KW-0547">Nucleotide-binding</keyword>
<dbReference type="GO" id="GO:0044209">
    <property type="term" value="P:AMP salvage"/>
    <property type="evidence" value="ECO:0007669"/>
    <property type="project" value="UniProtKB-UniRule"/>
</dbReference>
<keyword evidence="5 7" id="KW-0067">ATP-binding</keyword>
<dbReference type="Gene3D" id="3.40.50.300">
    <property type="entry name" value="P-loop containing nucleotide triphosphate hydrolases"/>
    <property type="match status" value="1"/>
</dbReference>
<accession>A0A955LJF6</accession>
<evidence type="ECO:0000256" key="1">
    <source>
        <dbReference type="ARBA" id="ARBA00022679"/>
    </source>
</evidence>
<keyword evidence="1 5" id="KW-0808">Transferase</keyword>
<protein>
    <recommendedName>
        <fullName evidence="5 7">Adenylate kinase</fullName>
        <shortName evidence="5">AK</shortName>
        <ecNumber evidence="5 7">2.7.4.3</ecNumber>
    </recommendedName>
    <alternativeName>
        <fullName evidence="5">ATP-AMP transphosphorylase</fullName>
    </alternativeName>
    <alternativeName>
        <fullName evidence="5">ATP:AMP phosphotransferase</fullName>
    </alternativeName>
    <alternativeName>
        <fullName evidence="5">Adenylate monophosphate kinase</fullName>
    </alternativeName>
</protein>
<dbReference type="InterPro" id="IPR027417">
    <property type="entry name" value="P-loop_NTPase"/>
</dbReference>
<keyword evidence="4 5" id="KW-0418">Kinase</keyword>
<dbReference type="SUPFAM" id="SSF52540">
    <property type="entry name" value="P-loop containing nucleoside triphosphate hydrolases"/>
    <property type="match status" value="1"/>
</dbReference>
<sequence length="192" mass="22037">MIVLITGPQGSGKSTQGKLLAEKYSVPFVSVGDVLRTLEAEGSEIGLKAAKWWKKGKLIPDAIIREVVEEYFANHDVSRGFVMDGFPRDIKQYKWVHEVFPNAIDAVIYLSLDIDEIWRRLEKRRGLENRADENKEAIQERLDEFLSRTVPVVEKFKEDEIPYIEIDGAQSIEDIQDDILESLKSTREVTDR</sequence>
<feature type="binding site" evidence="5">
    <location>
        <begin position="85"/>
        <end position="88"/>
    </location>
    <ligand>
        <name>AMP</name>
        <dbReference type="ChEBI" id="CHEBI:456215"/>
    </ligand>
</feature>
<feature type="binding site" evidence="5">
    <location>
        <position position="141"/>
    </location>
    <ligand>
        <name>AMP</name>
        <dbReference type="ChEBI" id="CHEBI:456215"/>
    </ligand>
</feature>
<comment type="subcellular location">
    <subcellularLocation>
        <location evidence="5 7">Cytoplasm</location>
    </subcellularLocation>
</comment>
<dbReference type="EMBL" id="JAGQKZ010000004">
    <property type="protein sequence ID" value="MCA9391730.1"/>
    <property type="molecule type" value="Genomic_DNA"/>
</dbReference>
<dbReference type="Pfam" id="PF00406">
    <property type="entry name" value="ADK"/>
    <property type="match status" value="1"/>
</dbReference>
<keyword evidence="2 5" id="KW-0545">Nucleotide biosynthesis</keyword>
<feature type="binding site" evidence="5">
    <location>
        <position position="92"/>
    </location>
    <ligand>
        <name>AMP</name>
        <dbReference type="ChEBI" id="CHEBI:456215"/>
    </ligand>
</feature>
<comment type="function">
    <text evidence="5">Catalyzes the reversible transfer of the terminal phosphate group between ATP and AMP. Plays an important role in cellular energy homeostasis and in adenine nucleotide metabolism.</text>
</comment>
<reference evidence="8" key="1">
    <citation type="submission" date="2020-04" db="EMBL/GenBank/DDBJ databases">
        <authorList>
            <person name="Zhang T."/>
        </authorList>
    </citation>
    <scope>NUCLEOTIDE SEQUENCE</scope>
    <source>
        <strain evidence="8">HKST-UBA03</strain>
    </source>
</reference>
<comment type="subunit">
    <text evidence="5 7">Monomer.</text>
</comment>
<evidence type="ECO:0000256" key="7">
    <source>
        <dbReference type="RuleBase" id="RU003331"/>
    </source>
</evidence>
<feature type="binding site" evidence="5">
    <location>
        <begin position="10"/>
        <end position="15"/>
    </location>
    <ligand>
        <name>ATP</name>
        <dbReference type="ChEBI" id="CHEBI:30616"/>
    </ligand>
</feature>
<keyword evidence="5" id="KW-0963">Cytoplasm</keyword>
<dbReference type="CDD" id="cd01428">
    <property type="entry name" value="ADK"/>
    <property type="match status" value="1"/>
</dbReference>
<feature type="region of interest" description="NMP" evidence="5">
    <location>
        <begin position="30"/>
        <end position="59"/>
    </location>
</feature>
<feature type="binding site" evidence="5">
    <location>
        <position position="36"/>
    </location>
    <ligand>
        <name>AMP</name>
        <dbReference type="ChEBI" id="CHEBI:456215"/>
    </ligand>
</feature>
<dbReference type="PANTHER" id="PTHR23359">
    <property type="entry name" value="NUCLEOTIDE KINASE"/>
    <property type="match status" value="1"/>
</dbReference>
<comment type="caution">
    <text evidence="5">Lacks conserved residue(s) required for the propagation of feature annotation.</text>
</comment>
<dbReference type="HAMAP" id="MF_00235">
    <property type="entry name" value="Adenylate_kinase_Adk"/>
    <property type="match status" value="1"/>
</dbReference>
<dbReference type="PROSITE" id="PS00113">
    <property type="entry name" value="ADENYLATE_KINASE"/>
    <property type="match status" value="1"/>
</dbReference>
<evidence type="ECO:0000256" key="2">
    <source>
        <dbReference type="ARBA" id="ARBA00022727"/>
    </source>
</evidence>
<evidence type="ECO:0000256" key="5">
    <source>
        <dbReference type="HAMAP-Rule" id="MF_00235"/>
    </source>
</evidence>
<evidence type="ECO:0000256" key="6">
    <source>
        <dbReference type="RuleBase" id="RU003330"/>
    </source>
</evidence>
<dbReference type="GO" id="GO:0005524">
    <property type="term" value="F:ATP binding"/>
    <property type="evidence" value="ECO:0007669"/>
    <property type="project" value="UniProtKB-UniRule"/>
</dbReference>
<comment type="pathway">
    <text evidence="5">Purine metabolism; AMP biosynthesis via salvage pathway; AMP from ADP: step 1/1.</text>
</comment>
<dbReference type="Proteomes" id="UP000751518">
    <property type="component" value="Unassembled WGS sequence"/>
</dbReference>
<dbReference type="EC" id="2.7.4.3" evidence="5 7"/>
<feature type="binding site" evidence="5">
    <location>
        <position position="130"/>
    </location>
    <ligand>
        <name>AMP</name>
        <dbReference type="ChEBI" id="CHEBI:456215"/>
    </ligand>
</feature>
<dbReference type="PRINTS" id="PR00094">
    <property type="entry name" value="ADENYLTKNASE"/>
</dbReference>
<reference evidence="8" key="2">
    <citation type="journal article" date="2021" name="Microbiome">
        <title>Successional dynamics and alternative stable states in a saline activated sludge microbial community over 9 years.</title>
        <authorList>
            <person name="Wang Y."/>
            <person name="Ye J."/>
            <person name="Ju F."/>
            <person name="Liu L."/>
            <person name="Boyd J.A."/>
            <person name="Deng Y."/>
            <person name="Parks D.H."/>
            <person name="Jiang X."/>
            <person name="Yin X."/>
            <person name="Woodcroft B.J."/>
            <person name="Tyson G.W."/>
            <person name="Hugenholtz P."/>
            <person name="Polz M.F."/>
            <person name="Zhang T."/>
        </authorList>
    </citation>
    <scope>NUCLEOTIDE SEQUENCE</scope>
    <source>
        <strain evidence="8">HKST-UBA03</strain>
    </source>
</reference>
<dbReference type="GO" id="GO:0004017">
    <property type="term" value="F:AMP kinase activity"/>
    <property type="evidence" value="ECO:0007669"/>
    <property type="project" value="UniProtKB-UniRule"/>
</dbReference>
<proteinExistence type="inferred from homology"/>
<comment type="domain">
    <text evidence="5">Consists of three domains, a large central CORE domain and two small peripheral domains, NMPbind and LID, which undergo movements during catalysis. The LID domain closes over the site of phosphoryl transfer upon ATP binding. Assembling and dissambling the active center during each catalytic cycle provides an effective means to prevent ATP hydrolysis.</text>
</comment>